<comment type="catalytic activity">
    <reaction evidence="15 16">
        <text>UDP-N-acetyl-alpha-D-muramate + NADP(+) = UDP-N-acetyl-3-O-(1-carboxyvinyl)-alpha-D-glucosamine + NADPH + H(+)</text>
        <dbReference type="Rhea" id="RHEA:12248"/>
        <dbReference type="ChEBI" id="CHEBI:15378"/>
        <dbReference type="ChEBI" id="CHEBI:57783"/>
        <dbReference type="ChEBI" id="CHEBI:58349"/>
        <dbReference type="ChEBI" id="CHEBI:68483"/>
        <dbReference type="ChEBI" id="CHEBI:70757"/>
        <dbReference type="EC" id="1.3.1.98"/>
    </reaction>
</comment>
<feature type="domain" description="FAD-binding PCMH-type" evidence="17">
    <location>
        <begin position="33"/>
        <end position="213"/>
    </location>
</feature>
<dbReference type="HAMAP" id="MF_00037">
    <property type="entry name" value="MurB"/>
    <property type="match status" value="1"/>
</dbReference>
<keyword evidence="12 16" id="KW-0560">Oxidoreductase</keyword>
<evidence type="ECO:0000256" key="11">
    <source>
        <dbReference type="ARBA" id="ARBA00022984"/>
    </source>
</evidence>
<dbReference type="PROSITE" id="PS51387">
    <property type="entry name" value="FAD_PCMH"/>
    <property type="match status" value="1"/>
</dbReference>
<keyword evidence="10 16" id="KW-0133">Cell shape</keyword>
<dbReference type="GO" id="GO:0005829">
    <property type="term" value="C:cytosol"/>
    <property type="evidence" value="ECO:0007669"/>
    <property type="project" value="TreeGrafter"/>
</dbReference>
<evidence type="ECO:0000256" key="8">
    <source>
        <dbReference type="ARBA" id="ARBA00022827"/>
    </source>
</evidence>
<keyword evidence="6 16" id="KW-0132">Cell division</keyword>
<keyword evidence="5 16" id="KW-0963">Cytoplasm</keyword>
<keyword evidence="8 16" id="KW-0274">FAD</keyword>
<dbReference type="OrthoDB" id="9804753at2"/>
<dbReference type="PANTHER" id="PTHR21071">
    <property type="entry name" value="UDP-N-ACETYLENOLPYRUVOYLGLUCOSAMINE REDUCTASE"/>
    <property type="match status" value="1"/>
</dbReference>
<dbReference type="GO" id="GO:0071555">
    <property type="term" value="P:cell wall organization"/>
    <property type="evidence" value="ECO:0007669"/>
    <property type="project" value="UniProtKB-KW"/>
</dbReference>
<evidence type="ECO:0000313" key="18">
    <source>
        <dbReference type="EMBL" id="SHJ63436.1"/>
    </source>
</evidence>
<evidence type="ECO:0000256" key="1">
    <source>
        <dbReference type="ARBA" id="ARBA00001974"/>
    </source>
</evidence>
<dbReference type="InterPro" id="IPR016169">
    <property type="entry name" value="FAD-bd_PCMH_sub2"/>
</dbReference>
<dbReference type="GO" id="GO:0008762">
    <property type="term" value="F:UDP-N-acetylmuramate dehydrogenase activity"/>
    <property type="evidence" value="ECO:0007669"/>
    <property type="project" value="UniProtKB-UniRule"/>
</dbReference>
<organism evidence="18 19">
    <name type="scientific">Paramaledivibacter caminithermalis (strain DSM 15212 / CIP 107654 / DViRD3)</name>
    <name type="common">Clostridium caminithermale</name>
    <dbReference type="NCBI Taxonomy" id="1121301"/>
    <lineage>
        <taxon>Bacteria</taxon>
        <taxon>Bacillati</taxon>
        <taxon>Bacillota</taxon>
        <taxon>Clostridia</taxon>
        <taxon>Peptostreptococcales</taxon>
        <taxon>Caminicellaceae</taxon>
        <taxon>Paramaledivibacter</taxon>
    </lineage>
</organism>
<dbReference type="STRING" id="1121301.SAMN02745912_00583"/>
<dbReference type="InterPro" id="IPR036318">
    <property type="entry name" value="FAD-bd_PCMH-like_sf"/>
</dbReference>
<sequence length="304" mass="33759">MDINKVYKDILHKISPQNIFKNEMMANHTSFKIGGPADIMVLPRTIDEIVSMIKYCKENKIKYYVIGNGSNLLVRHKGIRGVVIKIADNFNDVDINDTKVTAKAGVLLSRLSKLIMKESLEGFEFASGIPGTLGGAVAMNAGAYGGEMKNVVTGASVLDSHGNVIYLNNEELKFGYRKSIIQEKGYIVLDVNMEFKKGDFQKIKSITDDLTKRRTSKQPLHLPSAGSTFKRPENHYAAKLIEDAGLKGVRLGDAQVSDIHCGFVVNLGKATYEDIYNLIKLVQKVVRDKFDVMLETEVKIIGEE</sequence>
<dbReference type="NCBIfam" id="NF010480">
    <property type="entry name" value="PRK13905.1"/>
    <property type="match status" value="1"/>
</dbReference>
<dbReference type="InterPro" id="IPR003170">
    <property type="entry name" value="MurB"/>
</dbReference>
<gene>
    <name evidence="16" type="primary">murB</name>
    <name evidence="18" type="ORF">SAMN02745912_00583</name>
</gene>
<dbReference type="AlphaFoldDB" id="A0A1M6KX38"/>
<dbReference type="PANTHER" id="PTHR21071:SF4">
    <property type="entry name" value="UDP-N-ACETYLENOLPYRUVOYLGLUCOSAMINE REDUCTASE"/>
    <property type="match status" value="1"/>
</dbReference>
<feature type="active site" description="Proton donor" evidence="16">
    <location>
        <position position="227"/>
    </location>
</feature>
<evidence type="ECO:0000256" key="9">
    <source>
        <dbReference type="ARBA" id="ARBA00022857"/>
    </source>
</evidence>
<dbReference type="Proteomes" id="UP000184465">
    <property type="component" value="Unassembled WGS sequence"/>
</dbReference>
<evidence type="ECO:0000256" key="16">
    <source>
        <dbReference type="HAMAP-Rule" id="MF_00037"/>
    </source>
</evidence>
<reference evidence="18 19" key="1">
    <citation type="submission" date="2016-11" db="EMBL/GenBank/DDBJ databases">
        <authorList>
            <person name="Jaros S."/>
            <person name="Januszkiewicz K."/>
            <person name="Wedrychowicz H."/>
        </authorList>
    </citation>
    <scope>NUCLEOTIDE SEQUENCE [LARGE SCALE GENOMIC DNA]</scope>
    <source>
        <strain evidence="18 19">DSM 15212</strain>
    </source>
</reference>
<dbReference type="SUPFAM" id="SSF56176">
    <property type="entry name" value="FAD-binding/transporter-associated domain-like"/>
    <property type="match status" value="1"/>
</dbReference>
<comment type="function">
    <text evidence="2 16">Cell wall formation.</text>
</comment>
<proteinExistence type="inferred from homology"/>
<evidence type="ECO:0000256" key="15">
    <source>
        <dbReference type="ARBA" id="ARBA00048914"/>
    </source>
</evidence>
<dbReference type="InterPro" id="IPR006094">
    <property type="entry name" value="Oxid_FAD_bind_N"/>
</dbReference>
<evidence type="ECO:0000313" key="19">
    <source>
        <dbReference type="Proteomes" id="UP000184465"/>
    </source>
</evidence>
<evidence type="ECO:0000256" key="6">
    <source>
        <dbReference type="ARBA" id="ARBA00022618"/>
    </source>
</evidence>
<comment type="pathway">
    <text evidence="4 16">Cell wall biogenesis; peptidoglycan biosynthesis.</text>
</comment>
<dbReference type="GO" id="GO:0009252">
    <property type="term" value="P:peptidoglycan biosynthetic process"/>
    <property type="evidence" value="ECO:0007669"/>
    <property type="project" value="UniProtKB-UniRule"/>
</dbReference>
<protein>
    <recommendedName>
        <fullName evidence="16">UDP-N-acetylenolpyruvoylglucosamine reductase</fullName>
        <ecNumber evidence="16">1.3.1.98</ecNumber>
    </recommendedName>
    <alternativeName>
        <fullName evidence="16">UDP-N-acetylmuramate dehydrogenase</fullName>
    </alternativeName>
</protein>
<evidence type="ECO:0000256" key="3">
    <source>
        <dbReference type="ARBA" id="ARBA00004496"/>
    </source>
</evidence>
<dbReference type="SUPFAM" id="SSF56194">
    <property type="entry name" value="Uridine diphospho-N-Acetylenolpyruvylglucosamine reductase, MurB, C-terminal domain"/>
    <property type="match status" value="1"/>
</dbReference>
<dbReference type="Pfam" id="PF02873">
    <property type="entry name" value="MurB_C"/>
    <property type="match status" value="1"/>
</dbReference>
<feature type="active site" evidence="16">
    <location>
        <position position="177"/>
    </location>
</feature>
<dbReference type="EC" id="1.3.1.98" evidence="16"/>
<dbReference type="Gene3D" id="3.30.43.10">
    <property type="entry name" value="Uridine Diphospho-n-acetylenolpyruvylglucosamine Reductase, domain 2"/>
    <property type="match status" value="1"/>
</dbReference>
<dbReference type="RefSeq" id="WP_073146871.1">
    <property type="nucleotide sequence ID" value="NZ_FRAG01000004.1"/>
</dbReference>
<keyword evidence="7 16" id="KW-0285">Flavoprotein</keyword>
<comment type="subcellular location">
    <subcellularLocation>
        <location evidence="3 16">Cytoplasm</location>
    </subcellularLocation>
</comment>
<comment type="cofactor">
    <cofactor evidence="1 16">
        <name>FAD</name>
        <dbReference type="ChEBI" id="CHEBI:57692"/>
    </cofactor>
</comment>
<dbReference type="InterPro" id="IPR011601">
    <property type="entry name" value="MurB_C"/>
</dbReference>
<evidence type="ECO:0000256" key="10">
    <source>
        <dbReference type="ARBA" id="ARBA00022960"/>
    </source>
</evidence>
<evidence type="ECO:0000256" key="12">
    <source>
        <dbReference type="ARBA" id="ARBA00023002"/>
    </source>
</evidence>
<keyword evidence="11 16" id="KW-0573">Peptidoglycan synthesis</keyword>
<feature type="active site" evidence="16">
    <location>
        <position position="297"/>
    </location>
</feature>
<dbReference type="Pfam" id="PF01565">
    <property type="entry name" value="FAD_binding_4"/>
    <property type="match status" value="1"/>
</dbReference>
<dbReference type="Gene3D" id="3.90.78.10">
    <property type="entry name" value="UDP-N-acetylenolpyruvoylglucosamine reductase, C-terminal domain"/>
    <property type="match status" value="1"/>
</dbReference>
<dbReference type="InterPro" id="IPR036635">
    <property type="entry name" value="MurB_C_sf"/>
</dbReference>
<evidence type="ECO:0000256" key="5">
    <source>
        <dbReference type="ARBA" id="ARBA00022490"/>
    </source>
</evidence>
<dbReference type="InterPro" id="IPR016167">
    <property type="entry name" value="FAD-bd_PCMH_sub1"/>
</dbReference>
<keyword evidence="19" id="KW-1185">Reference proteome</keyword>
<dbReference type="GO" id="GO:0051301">
    <property type="term" value="P:cell division"/>
    <property type="evidence" value="ECO:0007669"/>
    <property type="project" value="UniProtKB-KW"/>
</dbReference>
<name>A0A1M6KX38_PARC5</name>
<dbReference type="NCBIfam" id="TIGR00179">
    <property type="entry name" value="murB"/>
    <property type="match status" value="1"/>
</dbReference>
<dbReference type="EMBL" id="FRAG01000004">
    <property type="protein sequence ID" value="SHJ63436.1"/>
    <property type="molecule type" value="Genomic_DNA"/>
</dbReference>
<evidence type="ECO:0000256" key="4">
    <source>
        <dbReference type="ARBA" id="ARBA00004752"/>
    </source>
</evidence>
<evidence type="ECO:0000256" key="7">
    <source>
        <dbReference type="ARBA" id="ARBA00022630"/>
    </source>
</evidence>
<dbReference type="GO" id="GO:0008360">
    <property type="term" value="P:regulation of cell shape"/>
    <property type="evidence" value="ECO:0007669"/>
    <property type="project" value="UniProtKB-KW"/>
</dbReference>
<evidence type="ECO:0000256" key="14">
    <source>
        <dbReference type="ARBA" id="ARBA00023316"/>
    </source>
</evidence>
<keyword evidence="9 16" id="KW-0521">NADP</keyword>
<dbReference type="GO" id="GO:0071949">
    <property type="term" value="F:FAD binding"/>
    <property type="evidence" value="ECO:0007669"/>
    <property type="project" value="InterPro"/>
</dbReference>
<evidence type="ECO:0000259" key="17">
    <source>
        <dbReference type="PROSITE" id="PS51387"/>
    </source>
</evidence>
<keyword evidence="14 16" id="KW-0961">Cell wall biogenesis/degradation</keyword>
<keyword evidence="13 16" id="KW-0131">Cell cycle</keyword>
<dbReference type="UniPathway" id="UPA00219"/>
<comment type="similarity">
    <text evidence="16">Belongs to the MurB family.</text>
</comment>
<evidence type="ECO:0000256" key="13">
    <source>
        <dbReference type="ARBA" id="ARBA00023306"/>
    </source>
</evidence>
<accession>A0A1M6KX38</accession>
<dbReference type="Gene3D" id="3.30.465.10">
    <property type="match status" value="1"/>
</dbReference>
<dbReference type="InterPro" id="IPR016166">
    <property type="entry name" value="FAD-bd_PCMH"/>
</dbReference>
<evidence type="ECO:0000256" key="2">
    <source>
        <dbReference type="ARBA" id="ARBA00003921"/>
    </source>
</evidence>